<dbReference type="SUPFAM" id="SSF53756">
    <property type="entry name" value="UDP-Glycosyltransferase/glycogen phosphorylase"/>
    <property type="match status" value="1"/>
</dbReference>
<name>A0ABC9AI93_9POAL</name>
<dbReference type="Proteomes" id="UP001497457">
    <property type="component" value="Chromosome 21rd"/>
</dbReference>
<dbReference type="AlphaFoldDB" id="A0ABC9AI93"/>
<gene>
    <name evidence="1" type="ORF">URODEC1_LOCUS55385</name>
</gene>
<dbReference type="EMBL" id="OZ075131">
    <property type="protein sequence ID" value="CAL4979771.1"/>
    <property type="molecule type" value="Genomic_DNA"/>
</dbReference>
<reference evidence="1" key="1">
    <citation type="submission" date="2024-10" db="EMBL/GenBank/DDBJ databases">
        <authorList>
            <person name="Ryan C."/>
        </authorList>
    </citation>
    <scope>NUCLEOTIDE SEQUENCE [LARGE SCALE GENOMIC DNA]</scope>
</reference>
<proteinExistence type="predicted"/>
<dbReference type="PANTHER" id="PTHR48049">
    <property type="entry name" value="GLYCOSYLTRANSFERASE"/>
    <property type="match status" value="1"/>
</dbReference>
<sequence>MLPYLELAERLASRGHRVSYVSTPRNLARLPPLRRHGAAGGDHGGGAVDLVPLKLPRVDGLPEGAESTNDVPGDKLEPLWKAFDTLAAPFADYLAAACAAGGNSKPDWVLTDTFHHWAPLVAGEHGVPSAMLLPTAAMIASLTGAGRDNAELAAASVFEHLRSRATDGDTALRVARERAAVRRPRRRYVHRAAYLADARAPTYFDRHGIASVVKGVMVEEGSRRIFEENAKKVQQIVADKQLQERYVDEFVQHLRSYITDHGNYSAADAPSVAET</sequence>
<accession>A0ABC9AI93</accession>
<dbReference type="InterPro" id="IPR050481">
    <property type="entry name" value="UDP-glycosyltransf_plant"/>
</dbReference>
<dbReference type="Gene3D" id="3.40.50.2000">
    <property type="entry name" value="Glycogen Phosphorylase B"/>
    <property type="match status" value="1"/>
</dbReference>
<evidence type="ECO:0000313" key="1">
    <source>
        <dbReference type="EMBL" id="CAL4979771.1"/>
    </source>
</evidence>
<protein>
    <submittedName>
        <fullName evidence="1">Uncharacterized protein</fullName>
    </submittedName>
</protein>
<organism evidence="1 2">
    <name type="scientific">Urochloa decumbens</name>
    <dbReference type="NCBI Taxonomy" id="240449"/>
    <lineage>
        <taxon>Eukaryota</taxon>
        <taxon>Viridiplantae</taxon>
        <taxon>Streptophyta</taxon>
        <taxon>Embryophyta</taxon>
        <taxon>Tracheophyta</taxon>
        <taxon>Spermatophyta</taxon>
        <taxon>Magnoliopsida</taxon>
        <taxon>Liliopsida</taxon>
        <taxon>Poales</taxon>
        <taxon>Poaceae</taxon>
        <taxon>PACMAD clade</taxon>
        <taxon>Panicoideae</taxon>
        <taxon>Panicodae</taxon>
        <taxon>Paniceae</taxon>
        <taxon>Melinidinae</taxon>
        <taxon>Urochloa</taxon>
    </lineage>
</organism>
<keyword evidence="2" id="KW-1185">Reference proteome</keyword>
<dbReference type="PANTHER" id="PTHR48049:SF158">
    <property type="entry name" value="OS06G0216100 PROTEIN"/>
    <property type="match status" value="1"/>
</dbReference>
<evidence type="ECO:0000313" key="2">
    <source>
        <dbReference type="Proteomes" id="UP001497457"/>
    </source>
</evidence>